<reference evidence="1" key="1">
    <citation type="submission" date="2022-03" db="EMBL/GenBank/DDBJ databases">
        <authorList>
            <person name="Alioto T."/>
            <person name="Alioto T."/>
            <person name="Gomez Garrido J."/>
        </authorList>
    </citation>
    <scope>NUCLEOTIDE SEQUENCE</scope>
</reference>
<name>A0AAD1S813_PELCU</name>
<dbReference type="AlphaFoldDB" id="A0AAD1S813"/>
<gene>
    <name evidence="1" type="ORF">PECUL_23A044368</name>
</gene>
<organism evidence="1 2">
    <name type="scientific">Pelobates cultripes</name>
    <name type="common">Western spadefoot toad</name>
    <dbReference type="NCBI Taxonomy" id="61616"/>
    <lineage>
        <taxon>Eukaryota</taxon>
        <taxon>Metazoa</taxon>
        <taxon>Chordata</taxon>
        <taxon>Craniata</taxon>
        <taxon>Vertebrata</taxon>
        <taxon>Euteleostomi</taxon>
        <taxon>Amphibia</taxon>
        <taxon>Batrachia</taxon>
        <taxon>Anura</taxon>
        <taxon>Pelobatoidea</taxon>
        <taxon>Pelobatidae</taxon>
        <taxon>Pelobates</taxon>
    </lineage>
</organism>
<dbReference type="Proteomes" id="UP001295444">
    <property type="component" value="Chromosome 05"/>
</dbReference>
<protein>
    <submittedName>
        <fullName evidence="1">Uncharacterized protein</fullName>
    </submittedName>
</protein>
<evidence type="ECO:0000313" key="2">
    <source>
        <dbReference type="Proteomes" id="UP001295444"/>
    </source>
</evidence>
<proteinExistence type="predicted"/>
<dbReference type="EMBL" id="OW240916">
    <property type="protein sequence ID" value="CAH2294560.1"/>
    <property type="molecule type" value="Genomic_DNA"/>
</dbReference>
<sequence>MNSSQGEIGPVKANPILFKNGLYSAVSFGNLKAEDVHCQAQHQGSWLTETYINSIEKDPEINIIENVNSTEIECDPTEGNLKVNVMSINILVQKSSSYKNLKMDLTDR</sequence>
<keyword evidence="2" id="KW-1185">Reference proteome</keyword>
<evidence type="ECO:0000313" key="1">
    <source>
        <dbReference type="EMBL" id="CAH2294560.1"/>
    </source>
</evidence>
<accession>A0AAD1S813</accession>